<feature type="domain" description="RES" evidence="1">
    <location>
        <begin position="41"/>
        <end position="186"/>
    </location>
</feature>
<evidence type="ECO:0000313" key="2">
    <source>
        <dbReference type="EMBL" id="MFK4448552.1"/>
    </source>
</evidence>
<dbReference type="SMART" id="SM00953">
    <property type="entry name" value="RES"/>
    <property type="match status" value="1"/>
</dbReference>
<reference evidence="2 3" key="1">
    <citation type="submission" date="2024-10" db="EMBL/GenBank/DDBJ databases">
        <authorList>
            <person name="Deangelis K."/>
            <person name="Huntemann M."/>
            <person name="Clum A."/>
            <person name="Wang J."/>
            <person name="Palaniappan K."/>
            <person name="Ritter S."/>
            <person name="Chen I.-M."/>
            <person name="Stamatis D."/>
            <person name="Reddy T."/>
            <person name="O'Malley R."/>
            <person name="Daum C."/>
            <person name="Ng V."/>
            <person name="Ivanova N."/>
            <person name="Kyrpides N."/>
            <person name="Woyke T."/>
        </authorList>
    </citation>
    <scope>NUCLEOTIDE SEQUENCE [LARGE SCALE GENOMIC DNA]</scope>
    <source>
        <strain evidence="2 3">GAS97</strain>
    </source>
</reference>
<proteinExistence type="predicted"/>
<gene>
    <name evidence="2" type="ORF">ABH943_008596</name>
</gene>
<reference evidence="2 3" key="2">
    <citation type="submission" date="2024-11" db="EMBL/GenBank/DDBJ databases">
        <title>Using genomics to understand microbial adaptation to soil warming.</title>
        <authorList>
            <person name="Deangelis K.M. PhD."/>
        </authorList>
    </citation>
    <scope>NUCLEOTIDE SEQUENCE [LARGE SCALE GENOMIC DNA]</scope>
    <source>
        <strain evidence="2 3">GAS97</strain>
    </source>
</reference>
<protein>
    <recommendedName>
        <fullName evidence="1">RES domain-containing protein</fullName>
    </recommendedName>
</protein>
<dbReference type="InterPro" id="IPR014914">
    <property type="entry name" value="RES_dom"/>
</dbReference>
<dbReference type="Proteomes" id="UP001620514">
    <property type="component" value="Unassembled WGS sequence"/>
</dbReference>
<dbReference type="EMBL" id="JBIYDN010000053">
    <property type="protein sequence ID" value="MFK4448552.1"/>
    <property type="molecule type" value="Genomic_DNA"/>
</dbReference>
<comment type="caution">
    <text evidence="2">The sequence shown here is derived from an EMBL/GenBank/DDBJ whole genome shotgun (WGS) entry which is preliminary data.</text>
</comment>
<accession>A0ABW8MXT1</accession>
<evidence type="ECO:0000259" key="1">
    <source>
        <dbReference type="SMART" id="SM00953"/>
    </source>
</evidence>
<dbReference type="RefSeq" id="WP_404614941.1">
    <property type="nucleotide sequence ID" value="NZ_JBIYDN010000053.1"/>
</dbReference>
<keyword evidence="3" id="KW-1185">Reference proteome</keyword>
<evidence type="ECO:0000313" key="3">
    <source>
        <dbReference type="Proteomes" id="UP001620514"/>
    </source>
</evidence>
<sequence>MSCRAPLPPLDPLFDHWLAGNVIHVIHDTAFDPESFNLGQDAHGVLRKATRFSPFRNAKGSVVPYLYGGSTLDCAIFETVFHEVPIDAKDKFVDLGDFDQRGHGELTPNRDLRLVDLTSEGLHRLKVPKEEIITSPARDYVDTAKWAEALHQQFSDIDGLIWMSRQRDRDRAVVLFGDRLNGVLSGSRKGGPLIRNDALRQAIIAAALRAGIEAA</sequence>
<name>A0ABW8MXT1_9BURK</name>
<organism evidence="2 3">
    <name type="scientific">Caballeronia udeis</name>
    <dbReference type="NCBI Taxonomy" id="1232866"/>
    <lineage>
        <taxon>Bacteria</taxon>
        <taxon>Pseudomonadati</taxon>
        <taxon>Pseudomonadota</taxon>
        <taxon>Betaproteobacteria</taxon>
        <taxon>Burkholderiales</taxon>
        <taxon>Burkholderiaceae</taxon>
        <taxon>Caballeronia</taxon>
    </lineage>
</organism>
<dbReference type="Pfam" id="PF08808">
    <property type="entry name" value="RES"/>
    <property type="match status" value="1"/>
</dbReference>